<sequence>MAGTRATAELCRRGEEQEQEQEQEQQQEQEQEQEEKGSRFLQGNERERLSSPTKSRFLSFGRPHSPMQAPLLGGSWMQSEHGACDEDVETIARKCPRCQKLEALVDELQHCISSMVQGYELEISRIFGSIPGFADEMKKLGDAYKYGSDGYEIDVERSMMYYEAAALHGSEECCVQVGIKYLESQPPDDAKAQNFFTCAAEAGSSEAAYQLGMMYYNLSEPKGGQEDENFHQRSIREAVRWLQAALKGDHVLAKYQLATMYAQGEGLPKDMQRAHELFQEWEKGCADPQSAGHRSSPRSPTTKSIKSLRQSRPLQEVSVNIPDVTSPLTARVDSLRGRIAKLSLALSDT</sequence>
<feature type="compositionally biased region" description="Acidic residues" evidence="2">
    <location>
        <begin position="17"/>
        <end position="33"/>
    </location>
</feature>
<dbReference type="InterPro" id="IPR050767">
    <property type="entry name" value="Sel1_AlgK"/>
</dbReference>
<organism evidence="3">
    <name type="scientific">Guillardia theta (strain CCMP2712)</name>
    <name type="common">Cryptophyte</name>
    <dbReference type="NCBI Taxonomy" id="905079"/>
    <lineage>
        <taxon>Eukaryota</taxon>
        <taxon>Cryptophyceae</taxon>
        <taxon>Pyrenomonadales</taxon>
        <taxon>Geminigeraceae</taxon>
        <taxon>Guillardia</taxon>
    </lineage>
</organism>
<dbReference type="HOGENOM" id="CLU_795573_0_0_1"/>
<reference evidence="5" key="2">
    <citation type="submission" date="2012-11" db="EMBL/GenBank/DDBJ databases">
        <authorList>
            <person name="Kuo A."/>
            <person name="Curtis B.A."/>
            <person name="Tanifuji G."/>
            <person name="Burki F."/>
            <person name="Gruber A."/>
            <person name="Irimia M."/>
            <person name="Maruyama S."/>
            <person name="Arias M.C."/>
            <person name="Ball S.G."/>
            <person name="Gile G.H."/>
            <person name="Hirakawa Y."/>
            <person name="Hopkins J.F."/>
            <person name="Rensing S.A."/>
            <person name="Schmutz J."/>
            <person name="Symeonidi A."/>
            <person name="Elias M."/>
            <person name="Eveleigh R.J."/>
            <person name="Herman E.K."/>
            <person name="Klute M.J."/>
            <person name="Nakayama T."/>
            <person name="Obornik M."/>
            <person name="Reyes-Prieto A."/>
            <person name="Armbrust E.V."/>
            <person name="Aves S.J."/>
            <person name="Beiko R.G."/>
            <person name="Coutinho P."/>
            <person name="Dacks J.B."/>
            <person name="Durnford D.G."/>
            <person name="Fast N.M."/>
            <person name="Green B.R."/>
            <person name="Grisdale C."/>
            <person name="Hempe F."/>
            <person name="Henrissat B."/>
            <person name="Hoppner M.P."/>
            <person name="Ishida K.-I."/>
            <person name="Kim E."/>
            <person name="Koreny L."/>
            <person name="Kroth P.G."/>
            <person name="Liu Y."/>
            <person name="Malik S.-B."/>
            <person name="Maier U.G."/>
            <person name="McRose D."/>
            <person name="Mock T."/>
            <person name="Neilson J.A."/>
            <person name="Onodera N.T."/>
            <person name="Poole A.M."/>
            <person name="Pritham E.J."/>
            <person name="Richards T.A."/>
            <person name="Rocap G."/>
            <person name="Roy S.W."/>
            <person name="Sarai C."/>
            <person name="Schaack S."/>
            <person name="Shirato S."/>
            <person name="Slamovits C.H."/>
            <person name="Spencer D.F."/>
            <person name="Suzuki S."/>
            <person name="Worden A.Z."/>
            <person name="Zauner S."/>
            <person name="Barry K."/>
            <person name="Bell C."/>
            <person name="Bharti A.K."/>
            <person name="Crow J.A."/>
            <person name="Grimwood J."/>
            <person name="Kramer R."/>
            <person name="Lindquist E."/>
            <person name="Lucas S."/>
            <person name="Salamov A."/>
            <person name="McFadden G.I."/>
            <person name="Lane C.E."/>
            <person name="Keeling P.J."/>
            <person name="Gray M.W."/>
            <person name="Grigoriev I.V."/>
            <person name="Archibald J.M."/>
        </authorList>
    </citation>
    <scope>NUCLEOTIDE SEQUENCE</scope>
    <source>
        <strain evidence="5">CCMP2712</strain>
    </source>
</reference>
<dbReference type="GeneID" id="17295135"/>
<comment type="similarity">
    <text evidence="1">Belongs to the sel-1 family.</text>
</comment>
<name>L1IR87_GUITC</name>
<dbReference type="OrthoDB" id="272077at2759"/>
<feature type="region of interest" description="Disordered" evidence="2">
    <location>
        <begin position="285"/>
        <end position="312"/>
    </location>
</feature>
<dbReference type="Proteomes" id="UP000011087">
    <property type="component" value="Unassembled WGS sequence"/>
</dbReference>
<feature type="region of interest" description="Disordered" evidence="2">
    <location>
        <begin position="1"/>
        <end position="64"/>
    </location>
</feature>
<dbReference type="AlphaFoldDB" id="L1IR87"/>
<dbReference type="SMART" id="SM00671">
    <property type="entry name" value="SEL1"/>
    <property type="match status" value="4"/>
</dbReference>
<reference evidence="4" key="3">
    <citation type="submission" date="2015-06" db="UniProtKB">
        <authorList>
            <consortium name="EnsemblProtists"/>
        </authorList>
    </citation>
    <scope>IDENTIFICATION</scope>
</reference>
<dbReference type="PaxDb" id="55529-EKX38330"/>
<dbReference type="eggNOG" id="KOG1550">
    <property type="taxonomic scope" value="Eukaryota"/>
</dbReference>
<dbReference type="PANTHER" id="PTHR11102:SF160">
    <property type="entry name" value="ERAD-ASSOCIATED E3 UBIQUITIN-PROTEIN LIGASE COMPONENT HRD3"/>
    <property type="match status" value="1"/>
</dbReference>
<keyword evidence="5" id="KW-1185">Reference proteome</keyword>
<evidence type="ECO:0000313" key="4">
    <source>
        <dbReference type="EnsemblProtists" id="EKX38330"/>
    </source>
</evidence>
<accession>L1IR87</accession>
<dbReference type="RefSeq" id="XP_005825310.1">
    <property type="nucleotide sequence ID" value="XM_005825253.1"/>
</dbReference>
<dbReference type="KEGG" id="gtt:GUITHDRAFT_115479"/>
<dbReference type="Pfam" id="PF08238">
    <property type="entry name" value="Sel1"/>
    <property type="match status" value="4"/>
</dbReference>
<dbReference type="SUPFAM" id="SSF81901">
    <property type="entry name" value="HCP-like"/>
    <property type="match status" value="1"/>
</dbReference>
<evidence type="ECO:0000256" key="1">
    <source>
        <dbReference type="ARBA" id="ARBA00038101"/>
    </source>
</evidence>
<dbReference type="STRING" id="905079.L1IR87"/>
<gene>
    <name evidence="3" type="ORF">GUITHDRAFT_115479</name>
</gene>
<evidence type="ECO:0000256" key="2">
    <source>
        <dbReference type="SAM" id="MobiDB-lite"/>
    </source>
</evidence>
<dbReference type="PANTHER" id="PTHR11102">
    <property type="entry name" value="SEL-1-LIKE PROTEIN"/>
    <property type="match status" value="1"/>
</dbReference>
<feature type="compositionally biased region" description="Polar residues" evidence="2">
    <location>
        <begin position="297"/>
        <end position="312"/>
    </location>
</feature>
<reference evidence="3 5" key="1">
    <citation type="journal article" date="2012" name="Nature">
        <title>Algal genomes reveal evolutionary mosaicism and the fate of nucleomorphs.</title>
        <authorList>
            <consortium name="DOE Joint Genome Institute"/>
            <person name="Curtis B.A."/>
            <person name="Tanifuji G."/>
            <person name="Burki F."/>
            <person name="Gruber A."/>
            <person name="Irimia M."/>
            <person name="Maruyama S."/>
            <person name="Arias M.C."/>
            <person name="Ball S.G."/>
            <person name="Gile G.H."/>
            <person name="Hirakawa Y."/>
            <person name="Hopkins J.F."/>
            <person name="Kuo A."/>
            <person name="Rensing S.A."/>
            <person name="Schmutz J."/>
            <person name="Symeonidi A."/>
            <person name="Elias M."/>
            <person name="Eveleigh R.J."/>
            <person name="Herman E.K."/>
            <person name="Klute M.J."/>
            <person name="Nakayama T."/>
            <person name="Obornik M."/>
            <person name="Reyes-Prieto A."/>
            <person name="Armbrust E.V."/>
            <person name="Aves S.J."/>
            <person name="Beiko R.G."/>
            <person name="Coutinho P."/>
            <person name="Dacks J.B."/>
            <person name="Durnford D.G."/>
            <person name="Fast N.M."/>
            <person name="Green B.R."/>
            <person name="Grisdale C.J."/>
            <person name="Hempel F."/>
            <person name="Henrissat B."/>
            <person name="Hoppner M.P."/>
            <person name="Ishida K."/>
            <person name="Kim E."/>
            <person name="Koreny L."/>
            <person name="Kroth P.G."/>
            <person name="Liu Y."/>
            <person name="Malik S.B."/>
            <person name="Maier U.G."/>
            <person name="McRose D."/>
            <person name="Mock T."/>
            <person name="Neilson J.A."/>
            <person name="Onodera N.T."/>
            <person name="Poole A.M."/>
            <person name="Pritham E.J."/>
            <person name="Richards T.A."/>
            <person name="Rocap G."/>
            <person name="Roy S.W."/>
            <person name="Sarai C."/>
            <person name="Schaack S."/>
            <person name="Shirato S."/>
            <person name="Slamovits C.H."/>
            <person name="Spencer D.F."/>
            <person name="Suzuki S."/>
            <person name="Worden A.Z."/>
            <person name="Zauner S."/>
            <person name="Barry K."/>
            <person name="Bell C."/>
            <person name="Bharti A.K."/>
            <person name="Crow J.A."/>
            <person name="Grimwood J."/>
            <person name="Kramer R."/>
            <person name="Lindquist E."/>
            <person name="Lucas S."/>
            <person name="Salamov A."/>
            <person name="McFadden G.I."/>
            <person name="Lane C.E."/>
            <person name="Keeling P.J."/>
            <person name="Gray M.W."/>
            <person name="Grigoriev I.V."/>
            <person name="Archibald J.M."/>
        </authorList>
    </citation>
    <scope>NUCLEOTIDE SEQUENCE</scope>
    <source>
        <strain evidence="3 5">CCMP2712</strain>
    </source>
</reference>
<evidence type="ECO:0000313" key="5">
    <source>
        <dbReference type="Proteomes" id="UP000011087"/>
    </source>
</evidence>
<dbReference type="InterPro" id="IPR011990">
    <property type="entry name" value="TPR-like_helical_dom_sf"/>
</dbReference>
<feature type="compositionally biased region" description="Basic and acidic residues" evidence="2">
    <location>
        <begin position="34"/>
        <end position="49"/>
    </location>
</feature>
<protein>
    <submittedName>
        <fullName evidence="3 4">Uncharacterized protein</fullName>
    </submittedName>
</protein>
<dbReference type="EMBL" id="JH993049">
    <property type="protein sequence ID" value="EKX38330.1"/>
    <property type="molecule type" value="Genomic_DNA"/>
</dbReference>
<dbReference type="Gene3D" id="1.25.40.10">
    <property type="entry name" value="Tetratricopeptide repeat domain"/>
    <property type="match status" value="1"/>
</dbReference>
<dbReference type="EnsemblProtists" id="EKX38330">
    <property type="protein sequence ID" value="EKX38330"/>
    <property type="gene ID" value="GUITHDRAFT_115479"/>
</dbReference>
<dbReference type="InterPro" id="IPR006597">
    <property type="entry name" value="Sel1-like"/>
</dbReference>
<proteinExistence type="inferred from homology"/>
<evidence type="ECO:0000313" key="3">
    <source>
        <dbReference type="EMBL" id="EKX38330.1"/>
    </source>
</evidence>